<name>A0A8C0LUM5_CANLU</name>
<evidence type="ECO:0000313" key="5">
    <source>
        <dbReference type="Ensembl" id="ENSCAFP00020035403.1"/>
    </source>
</evidence>
<gene>
    <name evidence="5" type="primary">CACNB4</name>
</gene>
<dbReference type="InterPro" id="IPR046937">
    <property type="entry name" value="CAB1-4_N_A-dom"/>
</dbReference>
<reference evidence="5" key="1">
    <citation type="submission" date="2025-08" db="UniProtKB">
        <authorList>
            <consortium name="Ensembl"/>
        </authorList>
    </citation>
    <scope>IDENTIFICATION</scope>
</reference>
<dbReference type="GeneTree" id="ENSGT00950000182837"/>
<proteinExistence type="predicted"/>
<dbReference type="InterPro" id="IPR036028">
    <property type="entry name" value="SH3-like_dom_sf"/>
</dbReference>
<dbReference type="SMART" id="SM00326">
    <property type="entry name" value="SH3"/>
    <property type="match status" value="1"/>
</dbReference>
<dbReference type="Proteomes" id="UP000694391">
    <property type="component" value="Unplaced"/>
</dbReference>
<feature type="compositionally biased region" description="Polar residues" evidence="3">
    <location>
        <begin position="1"/>
        <end position="16"/>
    </location>
</feature>
<evidence type="ECO:0000256" key="2">
    <source>
        <dbReference type="PROSITE-ProRule" id="PRU00192"/>
    </source>
</evidence>
<feature type="region of interest" description="Disordered" evidence="3">
    <location>
        <begin position="192"/>
        <end position="280"/>
    </location>
</feature>
<feature type="region of interest" description="Disordered" evidence="3">
    <location>
        <begin position="1"/>
        <end position="26"/>
    </location>
</feature>
<protein>
    <submittedName>
        <fullName evidence="5">Calcium voltage-gated channel auxiliary subunit beta 4</fullName>
    </submittedName>
</protein>
<keyword evidence="1 2" id="KW-0728">SH3 domain</keyword>
<dbReference type="InterPro" id="IPR027417">
    <property type="entry name" value="P-loop_NTPase"/>
</dbReference>
<dbReference type="SUPFAM" id="SSF50044">
    <property type="entry name" value="SH3-domain"/>
    <property type="match status" value="1"/>
</dbReference>
<dbReference type="AlphaFoldDB" id="A0A8C0LUM5"/>
<reference evidence="5" key="2">
    <citation type="submission" date="2025-09" db="UniProtKB">
        <authorList>
            <consortium name="Ensembl"/>
        </authorList>
    </citation>
    <scope>IDENTIFICATION</scope>
</reference>
<keyword evidence="6" id="KW-1185">Reference proteome</keyword>
<sequence>MQGSADSYTSRPSDSDVSLEEDREAIRQEREQQAAIQLERAKSKPVAFAVKTNVSYCGALDEDVPVPSTAISFDAKDFLHIKEKYNNDWWIGRLVKEGCEIGFIPSAFVSINGFFWGGLKNTRKMDFSCHLQEMFDVILDENQLEDACEHLGEYLEAYWRATHTTSSTPMTPLLGRNLGSTALSPYPTAISGLQSQRMRHSNHSTENSPIERRSLMTSDENYHNERARKSRNRLSSSSQHSRDHYPLVEEDYPDSYQDTYKPHRNRGSPGGYSHDSRHRL</sequence>
<evidence type="ECO:0000313" key="6">
    <source>
        <dbReference type="Proteomes" id="UP000694391"/>
    </source>
</evidence>
<feature type="domain" description="SH3" evidence="4">
    <location>
        <begin position="45"/>
        <end position="114"/>
    </location>
</feature>
<accession>A0A8C0LUM5</accession>
<organism evidence="5 6">
    <name type="scientific">Canis lupus dingo</name>
    <name type="common">dingo</name>
    <dbReference type="NCBI Taxonomy" id="286419"/>
    <lineage>
        <taxon>Eukaryota</taxon>
        <taxon>Metazoa</taxon>
        <taxon>Chordata</taxon>
        <taxon>Craniata</taxon>
        <taxon>Vertebrata</taxon>
        <taxon>Euteleostomi</taxon>
        <taxon>Mammalia</taxon>
        <taxon>Eutheria</taxon>
        <taxon>Laurasiatheria</taxon>
        <taxon>Carnivora</taxon>
        <taxon>Caniformia</taxon>
        <taxon>Canidae</taxon>
        <taxon>Canis</taxon>
    </lineage>
</organism>
<evidence type="ECO:0000259" key="4">
    <source>
        <dbReference type="PROSITE" id="PS50002"/>
    </source>
</evidence>
<dbReference type="PANTHER" id="PTHR11824">
    <property type="entry name" value="VOLTAGE-DEPENDENT CALCIUM CHANNEL BETA SUBUNIT"/>
    <property type="match status" value="1"/>
</dbReference>
<evidence type="ECO:0000256" key="3">
    <source>
        <dbReference type="SAM" id="MobiDB-lite"/>
    </source>
</evidence>
<dbReference type="Gene3D" id="3.40.50.300">
    <property type="entry name" value="P-loop containing nucleotide triphosphate hydrolases"/>
    <property type="match status" value="1"/>
</dbReference>
<dbReference type="Pfam" id="PF12052">
    <property type="entry name" value="VGCC_beta4Aa_N"/>
    <property type="match status" value="1"/>
</dbReference>
<dbReference type="InterPro" id="IPR001452">
    <property type="entry name" value="SH3_domain"/>
</dbReference>
<feature type="compositionally biased region" description="Basic and acidic residues" evidence="3">
    <location>
        <begin position="209"/>
        <end position="227"/>
    </location>
</feature>
<dbReference type="Gene3D" id="2.30.30.40">
    <property type="entry name" value="SH3 Domains"/>
    <property type="match status" value="1"/>
</dbReference>
<dbReference type="PROSITE" id="PS50002">
    <property type="entry name" value="SH3"/>
    <property type="match status" value="1"/>
</dbReference>
<evidence type="ECO:0000256" key="1">
    <source>
        <dbReference type="ARBA" id="ARBA00022443"/>
    </source>
</evidence>
<dbReference type="Ensembl" id="ENSCAFT00020040888.1">
    <property type="protein sequence ID" value="ENSCAFP00020035403.1"/>
    <property type="gene ID" value="ENSCAFG00020027370.1"/>
</dbReference>